<evidence type="ECO:0000313" key="4">
    <source>
        <dbReference type="Proteomes" id="UP000054498"/>
    </source>
</evidence>
<keyword evidence="4" id="KW-1185">Reference proteome</keyword>
<accession>A0A0D2LPP2</accession>
<dbReference type="OrthoDB" id="10256524at2759"/>
<dbReference type="GeneID" id="25733724"/>
<proteinExistence type="predicted"/>
<sequence length="143" mass="14903">MGASQLAPGTRYTASEWRTNLTLSPTSEYSAQFRVIGGSTLEVTLCQFWSSLGAASLEIEVSFHGLQVDGALGGRAGGAPGCELSLSGAAGLGRFTLLSPLRRQRVKPEGKLSAVLAPLRPSESALEPLEKRPGGCGATQRES</sequence>
<reference evidence="3 4" key="1">
    <citation type="journal article" date="2013" name="BMC Genomics">
        <title>Reconstruction of the lipid metabolism for the microalga Monoraphidium neglectum from its genome sequence reveals characteristics suitable for biofuel production.</title>
        <authorList>
            <person name="Bogen C."/>
            <person name="Al-Dilaimi A."/>
            <person name="Albersmeier A."/>
            <person name="Wichmann J."/>
            <person name="Grundmann M."/>
            <person name="Rupp O."/>
            <person name="Lauersen K.J."/>
            <person name="Blifernez-Klassen O."/>
            <person name="Kalinowski J."/>
            <person name="Goesmann A."/>
            <person name="Mussgnug J.H."/>
            <person name="Kruse O."/>
        </authorList>
    </citation>
    <scope>NUCLEOTIDE SEQUENCE [LARGE SCALE GENOMIC DNA]</scope>
    <source>
        <strain evidence="3 4">SAG 48.87</strain>
    </source>
</reference>
<organism evidence="3 4">
    <name type="scientific">Monoraphidium neglectum</name>
    <dbReference type="NCBI Taxonomy" id="145388"/>
    <lineage>
        <taxon>Eukaryota</taxon>
        <taxon>Viridiplantae</taxon>
        <taxon>Chlorophyta</taxon>
        <taxon>core chlorophytes</taxon>
        <taxon>Chlorophyceae</taxon>
        <taxon>CS clade</taxon>
        <taxon>Sphaeropleales</taxon>
        <taxon>Selenastraceae</taxon>
        <taxon>Monoraphidium</taxon>
    </lineage>
</organism>
<evidence type="ECO:0000259" key="2">
    <source>
        <dbReference type="Pfam" id="PF21316"/>
    </source>
</evidence>
<dbReference type="Pfam" id="PF21316">
    <property type="entry name" value="TPPII_GBD"/>
    <property type="match status" value="1"/>
</dbReference>
<dbReference type="AlphaFoldDB" id="A0A0D2LPP2"/>
<protein>
    <recommendedName>
        <fullName evidence="2">Tripeptidyl-peptidase II galactose-binding domain-containing protein</fullName>
    </recommendedName>
</protein>
<evidence type="ECO:0000313" key="3">
    <source>
        <dbReference type="EMBL" id="KIY91956.1"/>
    </source>
</evidence>
<dbReference type="Proteomes" id="UP000054498">
    <property type="component" value="Unassembled WGS sequence"/>
</dbReference>
<dbReference type="RefSeq" id="XP_013890976.1">
    <property type="nucleotide sequence ID" value="XM_014035522.1"/>
</dbReference>
<feature type="domain" description="Tripeptidyl-peptidase II galactose-binding" evidence="2">
    <location>
        <begin position="4"/>
        <end position="53"/>
    </location>
</feature>
<dbReference type="EMBL" id="KK106099">
    <property type="protein sequence ID" value="KIY91956.1"/>
    <property type="molecule type" value="Genomic_DNA"/>
</dbReference>
<evidence type="ECO:0000256" key="1">
    <source>
        <dbReference type="SAM" id="MobiDB-lite"/>
    </source>
</evidence>
<feature type="region of interest" description="Disordered" evidence="1">
    <location>
        <begin position="123"/>
        <end position="143"/>
    </location>
</feature>
<name>A0A0D2LPP2_9CHLO</name>
<dbReference type="KEGG" id="mng:MNEG_16007"/>
<gene>
    <name evidence="3" type="ORF">MNEG_16007</name>
</gene>
<dbReference type="InterPro" id="IPR048384">
    <property type="entry name" value="TPPII_GBD"/>
</dbReference>